<dbReference type="GO" id="GO:0003677">
    <property type="term" value="F:DNA binding"/>
    <property type="evidence" value="ECO:0007669"/>
    <property type="project" value="InterPro"/>
</dbReference>
<dbReference type="InterPro" id="IPR022754">
    <property type="entry name" value="DNA_pol_III_gamma-3"/>
</dbReference>
<evidence type="ECO:0000256" key="2">
    <source>
        <dbReference type="ARBA" id="ARBA00012417"/>
    </source>
</evidence>
<dbReference type="NCBIfam" id="NF005846">
    <property type="entry name" value="PRK07764.1-6"/>
    <property type="match status" value="1"/>
</dbReference>
<evidence type="ECO:0000259" key="15">
    <source>
        <dbReference type="SMART" id="SM00382"/>
    </source>
</evidence>
<dbReference type="GO" id="GO:0046872">
    <property type="term" value="F:metal ion binding"/>
    <property type="evidence" value="ECO:0007669"/>
    <property type="project" value="UniProtKB-KW"/>
</dbReference>
<evidence type="ECO:0000256" key="3">
    <source>
        <dbReference type="ARBA" id="ARBA00022679"/>
    </source>
</evidence>
<feature type="domain" description="AAA+ ATPase" evidence="15">
    <location>
        <begin position="36"/>
        <end position="198"/>
    </location>
</feature>
<dbReference type="OrthoDB" id="9810148at2"/>
<dbReference type="InterPro" id="IPR045085">
    <property type="entry name" value="HLD_clamp_pol_III_gamma_tau"/>
</dbReference>
<dbReference type="RefSeq" id="WP_132513170.1">
    <property type="nucleotide sequence ID" value="NZ_SMKP01000087.1"/>
</dbReference>
<dbReference type="Pfam" id="PF12169">
    <property type="entry name" value="DNA_pol3_gamma3"/>
    <property type="match status" value="1"/>
</dbReference>
<dbReference type="SUPFAM" id="SSF52540">
    <property type="entry name" value="P-loop containing nucleoside triphosphate hydrolases"/>
    <property type="match status" value="1"/>
</dbReference>
<feature type="compositionally biased region" description="Polar residues" evidence="14">
    <location>
        <begin position="657"/>
        <end position="673"/>
    </location>
</feature>
<feature type="compositionally biased region" description="Low complexity" evidence="14">
    <location>
        <begin position="392"/>
        <end position="403"/>
    </location>
</feature>
<evidence type="ECO:0000256" key="7">
    <source>
        <dbReference type="ARBA" id="ARBA00022741"/>
    </source>
</evidence>
<dbReference type="InterPro" id="IPR003593">
    <property type="entry name" value="AAA+_ATPase"/>
</dbReference>
<evidence type="ECO:0000313" key="16">
    <source>
        <dbReference type="EMBL" id="TDD17381.1"/>
    </source>
</evidence>
<comment type="caution">
    <text evidence="16">The sequence shown here is derived from an EMBL/GenBank/DDBJ whole genome shotgun (WGS) entry which is preliminary data.</text>
</comment>
<dbReference type="GO" id="GO:0003887">
    <property type="term" value="F:DNA-directed DNA polymerase activity"/>
    <property type="evidence" value="ECO:0007669"/>
    <property type="project" value="UniProtKB-KW"/>
</dbReference>
<reference evidence="16 17" key="1">
    <citation type="submission" date="2019-03" db="EMBL/GenBank/DDBJ databases">
        <title>Draft genome sequences of novel Actinobacteria.</title>
        <authorList>
            <person name="Sahin N."/>
            <person name="Ay H."/>
            <person name="Saygin H."/>
        </authorList>
    </citation>
    <scope>NUCLEOTIDE SEQUENCE [LARGE SCALE GENOMIC DNA]</scope>
    <source>
        <strain evidence="16 17">KC712</strain>
    </source>
</reference>
<feature type="compositionally biased region" description="Acidic residues" evidence="14">
    <location>
        <begin position="791"/>
        <end position="800"/>
    </location>
</feature>
<dbReference type="Gene3D" id="1.10.8.60">
    <property type="match status" value="1"/>
</dbReference>
<dbReference type="GO" id="GO:0006261">
    <property type="term" value="P:DNA-templated DNA replication"/>
    <property type="evidence" value="ECO:0007669"/>
    <property type="project" value="TreeGrafter"/>
</dbReference>
<keyword evidence="3" id="KW-0808">Transferase</keyword>
<sequence>MSLALYRKYRPGTFAEVKGQEHVTDPLRQALRTGRINHAYLFSGPRGCGKTSSARILARSLNCEQGPTPDPCGACESCVALAPTGPGHLDVIEIDAASHGGVDDARDLRERAFFAPVSARYKIYIIDEAHMVTREGFNALLKLVEEPPPHLKFIFATTEPEKVIGTIKSRTHHYPFRLMPPATLRALLEEILTSENVPFEPTALPLVVRAGAGSARDSLSILDQLLAGADDDGITYAKAVSLLGYTDGDLLDEVVNAFAARDGGQVFHTVNRVIEGGHDPRRFASDLLERFRDLVILANVPEAASSGLLDRPADELERLVQQAASMGPAELTRAAEVFNAGLTEMRGATSPRLLLELMCARVLLPGAAQGEEALLARLERLERGGAVAQMAARAASGPPAGSGASAGSGGSGTSAGSGMPAGSGGSGTSAGPVTPVGPGALGVPEVPGDGRVAASPGGTEVAQPSAPSPNAGDDWPTPARPGTGGGQQAGPQAESAPPAGGGVAQPSAGVGDGSQGAPASGGSQGAPVAGGPGAIQAQWPTVLAALKQRSIVVWANVSTNAQVVGVEGNLVTLGFTQVGAMKNFTGGGKDAVVAAALGDVLGGTWRVEAVVGGSPAPSAPRGPVRPQQPSHGGGQGPTAPQGAPAAPAASHGTPGSQGRTASHGTSHGSSNGASHDDQGASAQDPGQPPAAPSSALPGPPTTDESWPDAPDDLGPGAPPSPDPTRTVAAAEQAGSPGGGAAGTGLAAARSAAKAAAQAGPRVPSPRGGAASRGGAAAWPDAIPGRSKGPDADEVDPLNDADADVDVVSGMALLKRELGAQVIGEIDHT</sequence>
<keyword evidence="9" id="KW-0067">ATP-binding</keyword>
<name>A0A4R4WGD2_9ACTN</name>
<keyword evidence="4" id="KW-0548">Nucleotidyltransferase</keyword>
<comment type="similarity">
    <text evidence="1">Belongs to the DnaX/STICHEL family.</text>
</comment>
<evidence type="ECO:0000256" key="14">
    <source>
        <dbReference type="SAM" id="MobiDB-lite"/>
    </source>
</evidence>
<dbReference type="PANTHER" id="PTHR11669">
    <property type="entry name" value="REPLICATION FACTOR C / DNA POLYMERASE III GAMMA-TAU SUBUNIT"/>
    <property type="match status" value="1"/>
</dbReference>
<evidence type="ECO:0000256" key="11">
    <source>
        <dbReference type="ARBA" id="ARBA00037724"/>
    </source>
</evidence>
<evidence type="ECO:0000256" key="5">
    <source>
        <dbReference type="ARBA" id="ARBA00022705"/>
    </source>
</evidence>
<keyword evidence="8" id="KW-0862">Zinc</keyword>
<dbReference type="InterPro" id="IPR012763">
    <property type="entry name" value="DNA_pol_III_sug/sutau_N"/>
</dbReference>
<dbReference type="InterPro" id="IPR008921">
    <property type="entry name" value="DNA_pol3_clamp-load_cplx_C"/>
</dbReference>
<keyword evidence="10" id="KW-0239">DNA-directed DNA polymerase</keyword>
<dbReference type="FunFam" id="3.40.50.300:FF:000014">
    <property type="entry name" value="DNA polymerase III subunit gamma/tau"/>
    <property type="match status" value="1"/>
</dbReference>
<comment type="function">
    <text evidence="11">DNA polymerase III is a complex, multichain enzyme responsible for most of the replicative synthesis in bacteria. This DNA polymerase also exhibits 3' to 5' exonuclease activity.</text>
</comment>
<dbReference type="EMBL" id="SMKP01000087">
    <property type="protein sequence ID" value="TDD17381.1"/>
    <property type="molecule type" value="Genomic_DNA"/>
</dbReference>
<dbReference type="Pfam" id="PF22608">
    <property type="entry name" value="DNAX_ATPase_lid"/>
    <property type="match status" value="1"/>
</dbReference>
<dbReference type="CDD" id="cd18137">
    <property type="entry name" value="HLD_clamp_pol_III_gamma_tau"/>
    <property type="match status" value="1"/>
</dbReference>
<keyword evidence="5" id="KW-0235">DNA replication</keyword>
<evidence type="ECO:0000256" key="1">
    <source>
        <dbReference type="ARBA" id="ARBA00006360"/>
    </source>
</evidence>
<protein>
    <recommendedName>
        <fullName evidence="13">DNA polymerase III subunit gamma/tau</fullName>
        <ecNumber evidence="2">2.7.7.7</ecNumber>
    </recommendedName>
</protein>
<feature type="region of interest" description="Disordered" evidence="14">
    <location>
        <begin position="612"/>
        <end position="800"/>
    </location>
</feature>
<dbReference type="Gene3D" id="1.20.272.10">
    <property type="match status" value="1"/>
</dbReference>
<feature type="compositionally biased region" description="Gly residues" evidence="14">
    <location>
        <begin position="522"/>
        <end position="532"/>
    </location>
</feature>
<feature type="compositionally biased region" description="Low complexity" evidence="14">
    <location>
        <begin position="637"/>
        <end position="656"/>
    </location>
</feature>
<dbReference type="PANTHER" id="PTHR11669:SF0">
    <property type="entry name" value="PROTEIN STICHEL-LIKE 2"/>
    <property type="match status" value="1"/>
</dbReference>
<accession>A0A4R4WGD2</accession>
<evidence type="ECO:0000256" key="8">
    <source>
        <dbReference type="ARBA" id="ARBA00022833"/>
    </source>
</evidence>
<gene>
    <name evidence="16" type="ORF">E1294_27905</name>
</gene>
<evidence type="ECO:0000313" key="17">
    <source>
        <dbReference type="Proteomes" id="UP000294543"/>
    </source>
</evidence>
<dbReference type="Pfam" id="PF13177">
    <property type="entry name" value="DNA_pol3_delta2"/>
    <property type="match status" value="1"/>
</dbReference>
<dbReference type="GO" id="GO:0005524">
    <property type="term" value="F:ATP binding"/>
    <property type="evidence" value="ECO:0007669"/>
    <property type="project" value="UniProtKB-KW"/>
</dbReference>
<feature type="compositionally biased region" description="Gly residues" evidence="14">
    <location>
        <begin position="404"/>
        <end position="428"/>
    </location>
</feature>
<dbReference type="InterPro" id="IPR027417">
    <property type="entry name" value="P-loop_NTPase"/>
</dbReference>
<dbReference type="Gene3D" id="3.40.50.300">
    <property type="entry name" value="P-loop containing nucleotide triphosphate hydrolases"/>
    <property type="match status" value="1"/>
</dbReference>
<keyword evidence="6" id="KW-0479">Metal-binding</keyword>
<evidence type="ECO:0000256" key="9">
    <source>
        <dbReference type="ARBA" id="ARBA00022840"/>
    </source>
</evidence>
<proteinExistence type="inferred from homology"/>
<dbReference type="CDD" id="cd00009">
    <property type="entry name" value="AAA"/>
    <property type="match status" value="1"/>
</dbReference>
<evidence type="ECO:0000256" key="4">
    <source>
        <dbReference type="ARBA" id="ARBA00022695"/>
    </source>
</evidence>
<evidence type="ECO:0000256" key="10">
    <source>
        <dbReference type="ARBA" id="ARBA00022932"/>
    </source>
</evidence>
<organism evidence="16 17">
    <name type="scientific">Nonomuraea diastatica</name>
    <dbReference type="NCBI Taxonomy" id="1848329"/>
    <lineage>
        <taxon>Bacteria</taxon>
        <taxon>Bacillati</taxon>
        <taxon>Actinomycetota</taxon>
        <taxon>Actinomycetes</taxon>
        <taxon>Streptosporangiales</taxon>
        <taxon>Streptosporangiaceae</taxon>
        <taxon>Nonomuraea</taxon>
    </lineage>
</organism>
<comment type="catalytic activity">
    <reaction evidence="12">
        <text>DNA(n) + a 2'-deoxyribonucleoside 5'-triphosphate = DNA(n+1) + diphosphate</text>
        <dbReference type="Rhea" id="RHEA:22508"/>
        <dbReference type="Rhea" id="RHEA-COMP:17339"/>
        <dbReference type="Rhea" id="RHEA-COMP:17340"/>
        <dbReference type="ChEBI" id="CHEBI:33019"/>
        <dbReference type="ChEBI" id="CHEBI:61560"/>
        <dbReference type="ChEBI" id="CHEBI:173112"/>
        <dbReference type="EC" id="2.7.7.7"/>
    </reaction>
</comment>
<feature type="compositionally biased region" description="Low complexity" evidence="14">
    <location>
        <begin position="743"/>
        <end position="777"/>
    </location>
</feature>
<dbReference type="GO" id="GO:0009360">
    <property type="term" value="C:DNA polymerase III complex"/>
    <property type="evidence" value="ECO:0007669"/>
    <property type="project" value="InterPro"/>
</dbReference>
<evidence type="ECO:0000256" key="13">
    <source>
        <dbReference type="ARBA" id="ARBA00074577"/>
    </source>
</evidence>
<dbReference type="NCBIfam" id="TIGR02397">
    <property type="entry name" value="dnaX_nterm"/>
    <property type="match status" value="1"/>
</dbReference>
<feature type="compositionally biased region" description="Low complexity" evidence="14">
    <location>
        <begin position="612"/>
        <end position="630"/>
    </location>
</feature>
<feature type="region of interest" description="Disordered" evidence="14">
    <location>
        <begin position="392"/>
        <end position="532"/>
    </location>
</feature>
<dbReference type="InterPro" id="IPR050238">
    <property type="entry name" value="DNA_Rep/Repair_Clamp_Loader"/>
</dbReference>
<evidence type="ECO:0000256" key="6">
    <source>
        <dbReference type="ARBA" id="ARBA00022723"/>
    </source>
</evidence>
<dbReference type="AlphaFoldDB" id="A0A4R4WGD2"/>
<dbReference type="Proteomes" id="UP000294543">
    <property type="component" value="Unassembled WGS sequence"/>
</dbReference>
<feature type="compositionally biased region" description="Low complexity" evidence="14">
    <location>
        <begin position="489"/>
        <end position="498"/>
    </location>
</feature>
<dbReference type="SMART" id="SM00382">
    <property type="entry name" value="AAA"/>
    <property type="match status" value="1"/>
</dbReference>
<dbReference type="EC" id="2.7.7.7" evidence="2"/>
<keyword evidence="7" id="KW-0547">Nucleotide-binding</keyword>
<keyword evidence="17" id="KW-1185">Reference proteome</keyword>
<evidence type="ECO:0000256" key="12">
    <source>
        <dbReference type="ARBA" id="ARBA00049244"/>
    </source>
</evidence>
<dbReference type="FunFam" id="1.20.272.10:FF:000003">
    <property type="entry name" value="DNA polymerase III subunit gamma/tau"/>
    <property type="match status" value="1"/>
</dbReference>
<dbReference type="SUPFAM" id="SSF48019">
    <property type="entry name" value="post-AAA+ oligomerization domain-like"/>
    <property type="match status" value="1"/>
</dbReference>